<feature type="domain" description="Cadherin" evidence="1">
    <location>
        <begin position="37"/>
        <end position="144"/>
    </location>
</feature>
<organism evidence="2 3">
    <name type="scientific">Maribacter chungangensis</name>
    <dbReference type="NCBI Taxonomy" id="1069117"/>
    <lineage>
        <taxon>Bacteria</taxon>
        <taxon>Pseudomonadati</taxon>
        <taxon>Bacteroidota</taxon>
        <taxon>Flavobacteriia</taxon>
        <taxon>Flavobacteriales</taxon>
        <taxon>Flavobacteriaceae</taxon>
        <taxon>Maribacter</taxon>
    </lineage>
</organism>
<dbReference type="InterPro" id="IPR002126">
    <property type="entry name" value="Cadherin-like_dom"/>
</dbReference>
<name>A0ABW3B028_9FLAO</name>
<dbReference type="PROSITE" id="PS51257">
    <property type="entry name" value="PROKAR_LIPOPROTEIN"/>
    <property type="match status" value="1"/>
</dbReference>
<gene>
    <name evidence="2" type="ORF">ACFQZJ_04165</name>
</gene>
<dbReference type="CDD" id="cd11304">
    <property type="entry name" value="Cadherin_repeat"/>
    <property type="match status" value="1"/>
</dbReference>
<keyword evidence="3" id="KW-1185">Reference proteome</keyword>
<dbReference type="SUPFAM" id="SSF55486">
    <property type="entry name" value="Metalloproteases ('zincins'), catalytic domain"/>
    <property type="match status" value="1"/>
</dbReference>
<proteinExistence type="predicted"/>
<accession>A0ABW3B028</accession>
<evidence type="ECO:0000313" key="2">
    <source>
        <dbReference type="EMBL" id="MFD0796642.1"/>
    </source>
</evidence>
<evidence type="ECO:0000259" key="1">
    <source>
        <dbReference type="PROSITE" id="PS50268"/>
    </source>
</evidence>
<dbReference type="Gene3D" id="2.60.40.60">
    <property type="entry name" value="Cadherins"/>
    <property type="match status" value="1"/>
</dbReference>
<dbReference type="Gene3D" id="3.40.390.10">
    <property type="entry name" value="Collagenase (Catalytic Domain)"/>
    <property type="match status" value="1"/>
</dbReference>
<dbReference type="SMART" id="SM00112">
    <property type="entry name" value="CA"/>
    <property type="match status" value="1"/>
</dbReference>
<evidence type="ECO:0000313" key="3">
    <source>
        <dbReference type="Proteomes" id="UP001597012"/>
    </source>
</evidence>
<dbReference type="RefSeq" id="WP_379932524.1">
    <property type="nucleotide sequence ID" value="NZ_JBHTHY010000003.1"/>
</dbReference>
<sequence>MKKITLPLLSVLMFACSTDSDGLSDAANEETTNSAPSIASESFQVDEHSATGTVIGNVQASDREDDVLTYTIDSSENILINETTGALSIGEGLKLDFESTNSLNFTVSVFDGTAISDADITLNIEDINEFDALNASQKEVVSHFKHLTLFQDPTSPTQTIMRKWDEPMNLYLVGNFPDATRSMVQEVIANYNMLTASGNFSISLVDTESESNAQVFYGTKEETENVFPNMYEHIKDLTLDGYAISSFVGNSYRSAEIWISSQTAALFTHELGHALGLGHSNLCDGDSPSAMCSTIAPNNELLEIENNVISFFYNENMPTGLNAQEIEDNLSNLILLED</sequence>
<dbReference type="EMBL" id="JBHTHY010000003">
    <property type="protein sequence ID" value="MFD0796642.1"/>
    <property type="molecule type" value="Genomic_DNA"/>
</dbReference>
<dbReference type="Proteomes" id="UP001597012">
    <property type="component" value="Unassembled WGS sequence"/>
</dbReference>
<dbReference type="PROSITE" id="PS50268">
    <property type="entry name" value="CADHERIN_2"/>
    <property type="match status" value="1"/>
</dbReference>
<dbReference type="SUPFAM" id="SSF49313">
    <property type="entry name" value="Cadherin-like"/>
    <property type="match status" value="1"/>
</dbReference>
<protein>
    <recommendedName>
        <fullName evidence="1">Cadherin domain-containing protein</fullName>
    </recommendedName>
</protein>
<reference evidence="3" key="1">
    <citation type="journal article" date="2019" name="Int. J. Syst. Evol. Microbiol.">
        <title>The Global Catalogue of Microorganisms (GCM) 10K type strain sequencing project: providing services to taxonomists for standard genome sequencing and annotation.</title>
        <authorList>
            <consortium name="The Broad Institute Genomics Platform"/>
            <consortium name="The Broad Institute Genome Sequencing Center for Infectious Disease"/>
            <person name="Wu L."/>
            <person name="Ma J."/>
        </authorList>
    </citation>
    <scope>NUCLEOTIDE SEQUENCE [LARGE SCALE GENOMIC DNA]</scope>
    <source>
        <strain evidence="3">CCUG 61948</strain>
    </source>
</reference>
<dbReference type="InterPro" id="IPR024079">
    <property type="entry name" value="MetalloPept_cat_dom_sf"/>
</dbReference>
<dbReference type="InterPro" id="IPR015919">
    <property type="entry name" value="Cadherin-like_sf"/>
</dbReference>
<comment type="caution">
    <text evidence="2">The sequence shown here is derived from an EMBL/GenBank/DDBJ whole genome shotgun (WGS) entry which is preliminary data.</text>
</comment>